<dbReference type="STRING" id="1212491.LFA_2894"/>
<feature type="signal peptide" evidence="1">
    <location>
        <begin position="1"/>
        <end position="19"/>
    </location>
</feature>
<evidence type="ECO:0000313" key="3">
    <source>
        <dbReference type="Proteomes" id="UP000032430"/>
    </source>
</evidence>
<dbReference type="InterPro" id="IPR014118">
    <property type="entry name" value="T4SS_TraV"/>
</dbReference>
<dbReference type="KEGG" id="lfa:LFA_2894"/>
<proteinExistence type="predicted"/>
<evidence type="ECO:0000256" key="1">
    <source>
        <dbReference type="SAM" id="SignalP"/>
    </source>
</evidence>
<keyword evidence="3" id="KW-1185">Reference proteome</keyword>
<reference evidence="3" key="1">
    <citation type="submission" date="2014-09" db="EMBL/GenBank/DDBJ databases">
        <authorList>
            <person name="Gomez-Valero L."/>
        </authorList>
    </citation>
    <scope>NUCLEOTIDE SEQUENCE [LARGE SCALE GENOMIC DNA]</scope>
    <source>
        <strain evidence="3">ATCC700992</strain>
    </source>
</reference>
<dbReference type="NCBIfam" id="TIGR02747">
    <property type="entry name" value="TraV"/>
    <property type="match status" value="2"/>
</dbReference>
<dbReference type="EMBL" id="LN614827">
    <property type="protein sequence ID" value="CEG58248.1"/>
    <property type="molecule type" value="Genomic_DNA"/>
</dbReference>
<dbReference type="HOGENOM" id="CLU_2093782_0_0_6"/>
<protein>
    <submittedName>
        <fullName evidence="2">Putative Type IV conjugative transfer system protein TraV</fullName>
    </submittedName>
</protein>
<gene>
    <name evidence="2" type="ORF">LFA_2894</name>
</gene>
<sequence>MKILITLLLLPCVVLTGCAKLNEDFDCPAPNGGTCKRMDQVYDMVNGKGKSLAVTPSRNPLVMDGRPGQPVRYGEGVMPLWIAPYEDTDGNYHQANRVYSVVKEGQWMQQSQLALK</sequence>
<accession>A0A098G700</accession>
<dbReference type="Proteomes" id="UP000032430">
    <property type="component" value="Chromosome I"/>
</dbReference>
<name>A0A098G700_9GAMM</name>
<feature type="chain" id="PRO_5001942758" evidence="1">
    <location>
        <begin position="20"/>
        <end position="116"/>
    </location>
</feature>
<evidence type="ECO:0000313" key="2">
    <source>
        <dbReference type="EMBL" id="CEG58248.1"/>
    </source>
</evidence>
<organism evidence="2 3">
    <name type="scientific">Legionella fallonii LLAP-10</name>
    <dbReference type="NCBI Taxonomy" id="1212491"/>
    <lineage>
        <taxon>Bacteria</taxon>
        <taxon>Pseudomonadati</taxon>
        <taxon>Pseudomonadota</taxon>
        <taxon>Gammaproteobacteria</taxon>
        <taxon>Legionellales</taxon>
        <taxon>Legionellaceae</taxon>
        <taxon>Legionella</taxon>
    </lineage>
</organism>
<dbReference type="Pfam" id="PF09676">
    <property type="entry name" value="TraV"/>
    <property type="match status" value="1"/>
</dbReference>
<dbReference type="AlphaFoldDB" id="A0A098G700"/>
<keyword evidence="1" id="KW-0732">Signal</keyword>
<dbReference type="PROSITE" id="PS51257">
    <property type="entry name" value="PROKAR_LIPOPROTEIN"/>
    <property type="match status" value="1"/>
</dbReference>
<dbReference type="RefSeq" id="WP_045096609.1">
    <property type="nucleotide sequence ID" value="NZ_LN614827.1"/>
</dbReference>
<dbReference type="OrthoDB" id="5641150at2"/>